<gene>
    <name evidence="1" type="ORF">PVE_P0024</name>
</gene>
<proteinExistence type="predicted"/>
<evidence type="ECO:0000313" key="1">
    <source>
        <dbReference type="EMBL" id="SBW85069.1"/>
    </source>
</evidence>
<accession>A0A1D3K9N9</accession>
<sequence>MKKENMYFFGMKAHIGVDTESGLMHSRRGLLTNSDLERVQRRAS</sequence>
<dbReference type="Proteomes" id="UP000245431">
    <property type="component" value="Plasmid PVE_plasmid"/>
</dbReference>
<name>A0A1D3K9N9_PSEVE</name>
<protein>
    <recommendedName>
        <fullName evidence="3">Transposase IS4-like domain-containing protein</fullName>
    </recommendedName>
</protein>
<keyword evidence="1" id="KW-0614">Plasmid</keyword>
<dbReference type="EMBL" id="LT599585">
    <property type="protein sequence ID" value="SBW85069.1"/>
    <property type="molecule type" value="Genomic_DNA"/>
</dbReference>
<evidence type="ECO:0008006" key="3">
    <source>
        <dbReference type="Google" id="ProtNLM"/>
    </source>
</evidence>
<reference evidence="2" key="1">
    <citation type="submission" date="2016-07" db="EMBL/GenBank/DDBJ databases">
        <authorList>
            <person name="Florea S."/>
            <person name="Webb J.S."/>
            <person name="Jaromczyk J."/>
            <person name="Schardl C.L."/>
        </authorList>
    </citation>
    <scope>NUCLEOTIDE SEQUENCE [LARGE SCALE GENOMIC DNA]</scope>
    <source>
        <strain evidence="2">1YdBTEX2</strain>
        <plasmid evidence="2">Plasmid pve_Plasmid</plasmid>
    </source>
</reference>
<evidence type="ECO:0000313" key="2">
    <source>
        <dbReference type="Proteomes" id="UP000245431"/>
    </source>
</evidence>
<dbReference type="AlphaFoldDB" id="A0A1D3K9N9"/>
<organism evidence="1 2">
    <name type="scientific">Pseudomonas veronii 1YdBTEX2</name>
    <dbReference type="NCBI Taxonomy" id="1295141"/>
    <lineage>
        <taxon>Bacteria</taxon>
        <taxon>Pseudomonadati</taxon>
        <taxon>Pseudomonadota</taxon>
        <taxon>Gammaproteobacteria</taxon>
        <taxon>Pseudomonadales</taxon>
        <taxon>Pseudomonadaceae</taxon>
        <taxon>Pseudomonas</taxon>
    </lineage>
</organism>
<geneLocation type="plasmid" evidence="2">
    <name>pve_Plasmid</name>
</geneLocation>